<evidence type="ECO:0008006" key="3">
    <source>
        <dbReference type="Google" id="ProtNLM"/>
    </source>
</evidence>
<evidence type="ECO:0000313" key="1">
    <source>
        <dbReference type="EMBL" id="MBO9201271.1"/>
    </source>
</evidence>
<dbReference type="PROSITE" id="PS51257">
    <property type="entry name" value="PROKAR_LIPOPROTEIN"/>
    <property type="match status" value="1"/>
</dbReference>
<comment type="caution">
    <text evidence="1">The sequence shown here is derived from an EMBL/GenBank/DDBJ whole genome shotgun (WGS) entry which is preliminary data.</text>
</comment>
<reference evidence="1 2" key="1">
    <citation type="submission" date="2021-03" db="EMBL/GenBank/DDBJ databases">
        <title>Assistant Professor.</title>
        <authorList>
            <person name="Huq M.A."/>
        </authorList>
    </citation>
    <scope>NUCLEOTIDE SEQUENCE [LARGE SCALE GENOMIC DNA]</scope>
    <source>
        <strain evidence="1 2">MAH-29</strain>
    </source>
</reference>
<keyword evidence="2" id="KW-1185">Reference proteome</keyword>
<proteinExistence type="predicted"/>
<dbReference type="Proteomes" id="UP000677244">
    <property type="component" value="Unassembled WGS sequence"/>
</dbReference>
<dbReference type="EMBL" id="JAGHKO010000002">
    <property type="protein sequence ID" value="MBO9201271.1"/>
    <property type="molecule type" value="Genomic_DNA"/>
</dbReference>
<gene>
    <name evidence="1" type="ORF">J7I42_13405</name>
</gene>
<evidence type="ECO:0000313" key="2">
    <source>
        <dbReference type="Proteomes" id="UP000677244"/>
    </source>
</evidence>
<organism evidence="1 2">
    <name type="scientific">Niastella soli</name>
    <dbReference type="NCBI Taxonomy" id="2821487"/>
    <lineage>
        <taxon>Bacteria</taxon>
        <taxon>Pseudomonadati</taxon>
        <taxon>Bacteroidota</taxon>
        <taxon>Chitinophagia</taxon>
        <taxon>Chitinophagales</taxon>
        <taxon>Chitinophagaceae</taxon>
        <taxon>Niastella</taxon>
    </lineage>
</organism>
<sequence length="157" mass="16556">MKRIFYTTTAVVVSAAMLISSCKNNDNKLESGSIPVTPNSISQSEYNEYKDWKQQQHEDSIKMQTKATTATPPTVVVHKHYTTVNNTEPVAQEPAKTKKKGWSKAAKGTAIGAGVGAAAGAILIKKNRALGAAAGGVLGGGVGYGVGRSMDKKDGRY</sequence>
<protein>
    <recommendedName>
        <fullName evidence="3">Glycine zipper domain-containing protein</fullName>
    </recommendedName>
</protein>
<name>A0ABS3YTM3_9BACT</name>
<dbReference type="RefSeq" id="WP_209139477.1">
    <property type="nucleotide sequence ID" value="NZ_JAGHKO010000002.1"/>
</dbReference>
<accession>A0ABS3YTM3</accession>